<name>A0A0E9PRS9_ANGAN</name>
<reference evidence="1" key="2">
    <citation type="journal article" date="2015" name="Fish Shellfish Immunol.">
        <title>Early steps in the European eel (Anguilla anguilla)-Vibrio vulnificus interaction in the gills: Role of the RtxA13 toxin.</title>
        <authorList>
            <person name="Callol A."/>
            <person name="Pajuelo D."/>
            <person name="Ebbesson L."/>
            <person name="Teles M."/>
            <person name="MacKenzie S."/>
            <person name="Amaro C."/>
        </authorList>
    </citation>
    <scope>NUCLEOTIDE SEQUENCE</scope>
</reference>
<organism evidence="1">
    <name type="scientific">Anguilla anguilla</name>
    <name type="common">European freshwater eel</name>
    <name type="synonym">Muraena anguilla</name>
    <dbReference type="NCBI Taxonomy" id="7936"/>
    <lineage>
        <taxon>Eukaryota</taxon>
        <taxon>Metazoa</taxon>
        <taxon>Chordata</taxon>
        <taxon>Craniata</taxon>
        <taxon>Vertebrata</taxon>
        <taxon>Euteleostomi</taxon>
        <taxon>Actinopterygii</taxon>
        <taxon>Neopterygii</taxon>
        <taxon>Teleostei</taxon>
        <taxon>Anguilliformes</taxon>
        <taxon>Anguillidae</taxon>
        <taxon>Anguilla</taxon>
    </lineage>
</organism>
<dbReference type="EMBL" id="GBXM01102004">
    <property type="protein sequence ID" value="JAH06573.1"/>
    <property type="molecule type" value="Transcribed_RNA"/>
</dbReference>
<sequence>MICVLHWPLSDKNVIDIL</sequence>
<reference evidence="1" key="1">
    <citation type="submission" date="2014-11" db="EMBL/GenBank/DDBJ databases">
        <authorList>
            <person name="Amaro Gonzalez C."/>
        </authorList>
    </citation>
    <scope>NUCLEOTIDE SEQUENCE</scope>
</reference>
<protein>
    <submittedName>
        <fullName evidence="1">Uncharacterized protein</fullName>
    </submittedName>
</protein>
<dbReference type="AlphaFoldDB" id="A0A0E9PRS9"/>
<proteinExistence type="predicted"/>
<accession>A0A0E9PRS9</accession>
<evidence type="ECO:0000313" key="1">
    <source>
        <dbReference type="EMBL" id="JAH06573.1"/>
    </source>
</evidence>